<organism evidence="5 6">
    <name type="scientific">Candidatus Nitrospira nitrificans</name>
    <dbReference type="NCBI Taxonomy" id="1742973"/>
    <lineage>
        <taxon>Bacteria</taxon>
        <taxon>Pseudomonadati</taxon>
        <taxon>Nitrospirota</taxon>
        <taxon>Nitrospiria</taxon>
        <taxon>Nitrospirales</taxon>
        <taxon>Nitrospiraceae</taxon>
        <taxon>Nitrospira</taxon>
    </lineage>
</organism>
<dbReference type="Gene3D" id="3.40.640.10">
    <property type="entry name" value="Type I PLP-dependent aspartate aminotransferase-like (Major domain)"/>
    <property type="match status" value="1"/>
</dbReference>
<dbReference type="Gene3D" id="3.90.1150.10">
    <property type="entry name" value="Aspartate Aminotransferase, domain 1"/>
    <property type="match status" value="1"/>
</dbReference>
<dbReference type="PANTHER" id="PTHR30244:SF34">
    <property type="entry name" value="DTDP-4-AMINO-4,6-DIDEOXYGALACTOSE TRANSAMINASE"/>
    <property type="match status" value="1"/>
</dbReference>
<dbReference type="CDD" id="cd00616">
    <property type="entry name" value="AHBA_syn"/>
    <property type="match status" value="1"/>
</dbReference>
<feature type="modified residue" description="N6-(pyridoxal phosphate)lysine" evidence="3">
    <location>
        <position position="183"/>
    </location>
</feature>
<dbReference type="GO" id="GO:0008483">
    <property type="term" value="F:transaminase activity"/>
    <property type="evidence" value="ECO:0007669"/>
    <property type="project" value="TreeGrafter"/>
</dbReference>
<accession>A0A0S4LAG5</accession>
<dbReference type="Proteomes" id="UP000198736">
    <property type="component" value="Unassembled WGS sequence"/>
</dbReference>
<gene>
    <name evidence="5" type="ORF">COMA2_160007</name>
</gene>
<dbReference type="RefSeq" id="WP_090895577.1">
    <property type="nucleotide sequence ID" value="NZ_CZPZ01000008.1"/>
</dbReference>
<evidence type="ECO:0000256" key="1">
    <source>
        <dbReference type="ARBA" id="ARBA00037999"/>
    </source>
</evidence>
<dbReference type="InterPro" id="IPR015421">
    <property type="entry name" value="PyrdxlP-dep_Trfase_major"/>
</dbReference>
<dbReference type="InterPro" id="IPR000653">
    <property type="entry name" value="DegT/StrS_aminotransferase"/>
</dbReference>
<dbReference type="STRING" id="1742973.COMA2_160007"/>
<name>A0A0S4LAG5_9BACT</name>
<protein>
    <recommendedName>
        <fullName evidence="7">Spore coat polysaccharide biosynthesis protein SpsC</fullName>
    </recommendedName>
</protein>
<dbReference type="InterPro" id="IPR015422">
    <property type="entry name" value="PyrdxlP-dep_Trfase_small"/>
</dbReference>
<dbReference type="AlphaFoldDB" id="A0A0S4LAG5"/>
<dbReference type="PANTHER" id="PTHR30244">
    <property type="entry name" value="TRANSAMINASE"/>
    <property type="match status" value="1"/>
</dbReference>
<evidence type="ECO:0000256" key="2">
    <source>
        <dbReference type="PIRSR" id="PIRSR000390-1"/>
    </source>
</evidence>
<keyword evidence="3 4" id="KW-0663">Pyridoxal phosphate</keyword>
<feature type="active site" description="Proton acceptor" evidence="2">
    <location>
        <position position="183"/>
    </location>
</feature>
<evidence type="ECO:0008006" key="7">
    <source>
        <dbReference type="Google" id="ProtNLM"/>
    </source>
</evidence>
<dbReference type="OrthoDB" id="9766188at2"/>
<dbReference type="GO" id="GO:0030170">
    <property type="term" value="F:pyridoxal phosphate binding"/>
    <property type="evidence" value="ECO:0007669"/>
    <property type="project" value="TreeGrafter"/>
</dbReference>
<keyword evidence="6" id="KW-1185">Reference proteome</keyword>
<evidence type="ECO:0000256" key="3">
    <source>
        <dbReference type="PIRSR" id="PIRSR000390-2"/>
    </source>
</evidence>
<dbReference type="PIRSF" id="PIRSF000390">
    <property type="entry name" value="PLP_StrS"/>
    <property type="match status" value="1"/>
</dbReference>
<dbReference type="EMBL" id="CZPZ01000008">
    <property type="protein sequence ID" value="CUS34159.1"/>
    <property type="molecule type" value="Genomic_DNA"/>
</dbReference>
<dbReference type="Pfam" id="PF01041">
    <property type="entry name" value="DegT_DnrJ_EryC1"/>
    <property type="match status" value="1"/>
</dbReference>
<evidence type="ECO:0000313" key="6">
    <source>
        <dbReference type="Proteomes" id="UP000198736"/>
    </source>
</evidence>
<dbReference type="InterPro" id="IPR015424">
    <property type="entry name" value="PyrdxlP-dep_Trfase"/>
</dbReference>
<reference evidence="6" key="1">
    <citation type="submission" date="2015-10" db="EMBL/GenBank/DDBJ databases">
        <authorList>
            <person name="Luecker S."/>
            <person name="Luecker S."/>
        </authorList>
    </citation>
    <scope>NUCLEOTIDE SEQUENCE [LARGE SCALE GENOMIC DNA]</scope>
</reference>
<evidence type="ECO:0000256" key="4">
    <source>
        <dbReference type="RuleBase" id="RU004508"/>
    </source>
</evidence>
<evidence type="ECO:0000313" key="5">
    <source>
        <dbReference type="EMBL" id="CUS34159.1"/>
    </source>
</evidence>
<comment type="similarity">
    <text evidence="1 4">Belongs to the DegT/DnrJ/EryC1 family.</text>
</comment>
<dbReference type="SUPFAM" id="SSF53383">
    <property type="entry name" value="PLP-dependent transferases"/>
    <property type="match status" value="1"/>
</dbReference>
<proteinExistence type="inferred from homology"/>
<sequence>MKEFLPFHRSDVGEEEVSEVVEVLRSGWLTTGPKVREFEREFAAMVGAEHAVAVNSCTAALHLALEAAGVSEGDEVLVPTMTFAATAEVVTYFKARPVLIDCMPDTLNLNTDCIQQAITDKTKAIIPVHFAGHPCDLKPIHTIAQNHNLYVIEDAAHALPARYHGKMIGGISDATCFSFYATKNITTGEGGMVTTNNAEWAARMRMMSLHGLSRDAWNRYSAQGSWYYEILSPGFKYNLTDIAAALGLAQLKKCERFWKGREHYTTLYQEGFHDLPEIMCPPAASHVQHAWHLYVIQLNLDRLQIGRDEFIRQLQQAGIGCSVHFIPLHLHPYHRDRGGYRPEDFPVASRAFERIVSLPLYSKMTEGEVNRVIETVRELIKRNRR</sequence>
<dbReference type="GO" id="GO:0000271">
    <property type="term" value="P:polysaccharide biosynthetic process"/>
    <property type="evidence" value="ECO:0007669"/>
    <property type="project" value="TreeGrafter"/>
</dbReference>